<dbReference type="PROSITE" id="PS00624">
    <property type="entry name" value="GMC_OXRED_2"/>
    <property type="match status" value="1"/>
</dbReference>
<dbReference type="AlphaFoldDB" id="A0AAD4L7R9"/>
<evidence type="ECO:0000256" key="5">
    <source>
        <dbReference type="SAM" id="SignalP"/>
    </source>
</evidence>
<dbReference type="InterPro" id="IPR012132">
    <property type="entry name" value="GMC_OxRdtase"/>
</dbReference>
<evidence type="ECO:0000256" key="3">
    <source>
        <dbReference type="ARBA" id="ARBA00022630"/>
    </source>
</evidence>
<dbReference type="PANTHER" id="PTHR11552:SF147">
    <property type="entry name" value="CHOLINE DEHYDROGENASE, MITOCHONDRIAL"/>
    <property type="match status" value="1"/>
</dbReference>
<keyword evidence="8" id="KW-1185">Reference proteome</keyword>
<keyword evidence="5" id="KW-0732">Signal</keyword>
<comment type="caution">
    <text evidence="7">The sequence shown here is derived from an EMBL/GenBank/DDBJ whole genome shotgun (WGS) entry which is preliminary data.</text>
</comment>
<sequence length="290" mass="31546">MRVAFLCTFGAILPLVARAAFYDDPACLPKRQYDYITVGAGAAGSVLANRLSASLQNVVLVIEAGPRQDSTIGLWLPAREDPWRLKVLNIDQRVLHDLEPRVKRRLRPPATCDWGPRVVMGIYVAYHQIGSPSNRNLHPRCLIRVQIEKLVPPADGHDTTGQIDPRIHGTSGPVEISIQGFRADPDSRVLKASRSTNTRLSFQHGHEFGQSSGHRPNLDVLINTQVTKVLQTGTRHGVPVLQGVQFAQSAASPVYALNATNEVILSAGAVNTPQLLMLSGIGDNAQAEQV</sequence>
<keyword evidence="4" id="KW-0274">FAD</keyword>
<evidence type="ECO:0000313" key="8">
    <source>
        <dbReference type="Proteomes" id="UP001201163"/>
    </source>
</evidence>
<protein>
    <submittedName>
        <fullName evidence="7">Aryl alcohol oxidase</fullName>
    </submittedName>
</protein>
<dbReference type="SUPFAM" id="SSF51905">
    <property type="entry name" value="FAD/NAD(P)-binding domain"/>
    <property type="match status" value="1"/>
</dbReference>
<dbReference type="GO" id="GO:0016614">
    <property type="term" value="F:oxidoreductase activity, acting on CH-OH group of donors"/>
    <property type="evidence" value="ECO:0007669"/>
    <property type="project" value="InterPro"/>
</dbReference>
<dbReference type="InterPro" id="IPR000172">
    <property type="entry name" value="GMC_OxRdtase_N"/>
</dbReference>
<feature type="chain" id="PRO_5042241153" evidence="5">
    <location>
        <begin position="20"/>
        <end position="290"/>
    </location>
</feature>
<feature type="signal peptide" evidence="5">
    <location>
        <begin position="1"/>
        <end position="19"/>
    </location>
</feature>
<dbReference type="Proteomes" id="UP001201163">
    <property type="component" value="Unassembled WGS sequence"/>
</dbReference>
<dbReference type="Pfam" id="PF00732">
    <property type="entry name" value="GMC_oxred_N"/>
    <property type="match status" value="1"/>
</dbReference>
<comment type="similarity">
    <text evidence="2">Belongs to the GMC oxidoreductase family.</text>
</comment>
<evidence type="ECO:0000256" key="1">
    <source>
        <dbReference type="ARBA" id="ARBA00001974"/>
    </source>
</evidence>
<accession>A0AAD4L7R9</accession>
<organism evidence="7 8">
    <name type="scientific">Lactarius akahatsu</name>
    <dbReference type="NCBI Taxonomy" id="416441"/>
    <lineage>
        <taxon>Eukaryota</taxon>
        <taxon>Fungi</taxon>
        <taxon>Dikarya</taxon>
        <taxon>Basidiomycota</taxon>
        <taxon>Agaricomycotina</taxon>
        <taxon>Agaricomycetes</taxon>
        <taxon>Russulales</taxon>
        <taxon>Russulaceae</taxon>
        <taxon>Lactarius</taxon>
    </lineage>
</organism>
<evidence type="ECO:0000259" key="6">
    <source>
        <dbReference type="PROSITE" id="PS00624"/>
    </source>
</evidence>
<keyword evidence="3" id="KW-0285">Flavoprotein</keyword>
<comment type="cofactor">
    <cofactor evidence="1">
        <name>FAD</name>
        <dbReference type="ChEBI" id="CHEBI:57692"/>
    </cofactor>
</comment>
<dbReference type="InterPro" id="IPR036188">
    <property type="entry name" value="FAD/NAD-bd_sf"/>
</dbReference>
<dbReference type="Gene3D" id="3.50.50.60">
    <property type="entry name" value="FAD/NAD(P)-binding domain"/>
    <property type="match status" value="2"/>
</dbReference>
<name>A0AAD4L7R9_9AGAM</name>
<evidence type="ECO:0000256" key="4">
    <source>
        <dbReference type="ARBA" id="ARBA00022827"/>
    </source>
</evidence>
<reference evidence="7" key="1">
    <citation type="submission" date="2022-01" db="EMBL/GenBank/DDBJ databases">
        <title>Comparative genomics reveals a dynamic genome evolution in the ectomycorrhizal milk-cap (Lactarius) mushrooms.</title>
        <authorList>
            <consortium name="DOE Joint Genome Institute"/>
            <person name="Lebreton A."/>
            <person name="Tang N."/>
            <person name="Kuo A."/>
            <person name="LaButti K."/>
            <person name="Drula E."/>
            <person name="Barry K."/>
            <person name="Clum A."/>
            <person name="Lipzen A."/>
            <person name="Mousain D."/>
            <person name="Ng V."/>
            <person name="Wang R."/>
            <person name="Wang X."/>
            <person name="Dai Y."/>
            <person name="Henrissat B."/>
            <person name="Grigoriev I.V."/>
            <person name="Guerin-Laguette A."/>
            <person name="Yu F."/>
            <person name="Martin F.M."/>
        </authorList>
    </citation>
    <scope>NUCLEOTIDE SEQUENCE</scope>
    <source>
        <strain evidence="7">QP</strain>
    </source>
</reference>
<evidence type="ECO:0000256" key="2">
    <source>
        <dbReference type="ARBA" id="ARBA00010790"/>
    </source>
</evidence>
<proteinExistence type="inferred from homology"/>
<gene>
    <name evidence="7" type="ORF">EDB92DRAFT_1819515</name>
</gene>
<dbReference type="PANTHER" id="PTHR11552">
    <property type="entry name" value="GLUCOSE-METHANOL-CHOLINE GMC OXIDOREDUCTASE"/>
    <property type="match status" value="1"/>
</dbReference>
<evidence type="ECO:0000313" key="7">
    <source>
        <dbReference type="EMBL" id="KAH8983348.1"/>
    </source>
</evidence>
<dbReference type="EMBL" id="JAKELL010000089">
    <property type="protein sequence ID" value="KAH8983348.1"/>
    <property type="molecule type" value="Genomic_DNA"/>
</dbReference>
<feature type="domain" description="Glucose-methanol-choline oxidoreductase N-terminal" evidence="6">
    <location>
        <begin position="268"/>
        <end position="282"/>
    </location>
</feature>
<dbReference type="GO" id="GO:0050660">
    <property type="term" value="F:flavin adenine dinucleotide binding"/>
    <property type="evidence" value="ECO:0007669"/>
    <property type="project" value="InterPro"/>
</dbReference>